<feature type="transmembrane region" description="Helical" evidence="7">
    <location>
        <begin position="30"/>
        <end position="51"/>
    </location>
</feature>
<comment type="subcellular location">
    <subcellularLocation>
        <location evidence="1">Cell membrane</location>
        <topology evidence="1">Multi-pass membrane protein</topology>
    </subcellularLocation>
</comment>
<reference evidence="8 9" key="1">
    <citation type="submission" date="2019-09" db="EMBL/GenBank/DDBJ databases">
        <title>Serinicoccus pratensis sp. nov., isolated from meadow soil.</title>
        <authorList>
            <person name="Zhang W."/>
        </authorList>
    </citation>
    <scope>NUCLEOTIDE SEQUENCE [LARGE SCALE GENOMIC DNA]</scope>
    <source>
        <strain evidence="8 9">W204</strain>
    </source>
</reference>
<protein>
    <submittedName>
        <fullName evidence="8">Putative sulfate exporter family transporter</fullName>
    </submittedName>
</protein>
<proteinExistence type="inferred from homology"/>
<dbReference type="EMBL" id="CP044427">
    <property type="protein sequence ID" value="QFG68296.1"/>
    <property type="molecule type" value="Genomic_DNA"/>
</dbReference>
<dbReference type="Pfam" id="PF03601">
    <property type="entry name" value="Cons_hypoth698"/>
    <property type="match status" value="1"/>
</dbReference>
<dbReference type="InterPro" id="IPR018383">
    <property type="entry name" value="UPF0324_pro"/>
</dbReference>
<evidence type="ECO:0000313" key="8">
    <source>
        <dbReference type="EMBL" id="QFG68296.1"/>
    </source>
</evidence>
<keyword evidence="3" id="KW-1003">Cell membrane</keyword>
<comment type="similarity">
    <text evidence="2">Belongs to the UPF0324 family.</text>
</comment>
<dbReference type="GO" id="GO:0005886">
    <property type="term" value="C:plasma membrane"/>
    <property type="evidence" value="ECO:0007669"/>
    <property type="project" value="UniProtKB-SubCell"/>
</dbReference>
<evidence type="ECO:0000256" key="4">
    <source>
        <dbReference type="ARBA" id="ARBA00022692"/>
    </source>
</evidence>
<evidence type="ECO:0000256" key="3">
    <source>
        <dbReference type="ARBA" id="ARBA00022475"/>
    </source>
</evidence>
<gene>
    <name evidence="8" type="ORF">FY030_05830</name>
</gene>
<dbReference type="AlphaFoldDB" id="A0A5J6V544"/>
<name>A0A5J6V544_9MICO</name>
<keyword evidence="5 7" id="KW-1133">Transmembrane helix</keyword>
<sequence length="87" mass="9104">MRLRAFVPWFLVGFVLMALARSVGLLPQAALDPITSLGTFLLAAGMFGLGLDIRVSTLFPLPLAVVGLSAISTGIALVVPLCLLLLL</sequence>
<keyword evidence="9" id="KW-1185">Reference proteome</keyword>
<dbReference type="KEGG" id="serw:FY030_05830"/>
<evidence type="ECO:0000256" key="7">
    <source>
        <dbReference type="SAM" id="Phobius"/>
    </source>
</evidence>
<dbReference type="OrthoDB" id="9766798at2"/>
<dbReference type="Proteomes" id="UP000326546">
    <property type="component" value="Chromosome"/>
</dbReference>
<keyword evidence="4 7" id="KW-0812">Transmembrane</keyword>
<organism evidence="8 9">
    <name type="scientific">Ornithinimicrobium pratense</name>
    <dbReference type="NCBI Taxonomy" id="2593973"/>
    <lineage>
        <taxon>Bacteria</taxon>
        <taxon>Bacillati</taxon>
        <taxon>Actinomycetota</taxon>
        <taxon>Actinomycetes</taxon>
        <taxon>Micrococcales</taxon>
        <taxon>Ornithinimicrobiaceae</taxon>
        <taxon>Ornithinimicrobium</taxon>
    </lineage>
</organism>
<feature type="transmembrane region" description="Helical" evidence="7">
    <location>
        <begin position="63"/>
        <end position="86"/>
    </location>
</feature>
<evidence type="ECO:0000313" key="9">
    <source>
        <dbReference type="Proteomes" id="UP000326546"/>
    </source>
</evidence>
<evidence type="ECO:0000256" key="2">
    <source>
        <dbReference type="ARBA" id="ARBA00007977"/>
    </source>
</evidence>
<evidence type="ECO:0000256" key="6">
    <source>
        <dbReference type="ARBA" id="ARBA00023136"/>
    </source>
</evidence>
<evidence type="ECO:0000256" key="5">
    <source>
        <dbReference type="ARBA" id="ARBA00022989"/>
    </source>
</evidence>
<accession>A0A5J6V544</accession>
<keyword evidence="6 7" id="KW-0472">Membrane</keyword>
<evidence type="ECO:0000256" key="1">
    <source>
        <dbReference type="ARBA" id="ARBA00004651"/>
    </source>
</evidence>